<comment type="caution">
    <text evidence="1">The sequence shown here is derived from an EMBL/GenBank/DDBJ whole genome shotgun (WGS) entry which is preliminary data.</text>
</comment>
<proteinExistence type="predicted"/>
<name>A0A845A4Z3_9SPHN</name>
<reference evidence="1 2" key="1">
    <citation type="submission" date="2019-12" db="EMBL/GenBank/DDBJ databases">
        <title>Genomic-based taxomic classification of the family Erythrobacteraceae.</title>
        <authorList>
            <person name="Xu L."/>
        </authorList>
    </citation>
    <scope>NUCLEOTIDE SEQUENCE [LARGE SCALE GENOMIC DNA]</scope>
    <source>
        <strain evidence="1 2">RC4-10-4</strain>
    </source>
</reference>
<keyword evidence="2" id="KW-1185">Reference proteome</keyword>
<dbReference type="RefSeq" id="WP_131453271.1">
    <property type="nucleotide sequence ID" value="NZ_BMJK01000001.1"/>
</dbReference>
<protein>
    <submittedName>
        <fullName evidence="1">Uncharacterized protein</fullName>
    </submittedName>
</protein>
<gene>
    <name evidence="1" type="ORF">GRI62_10330</name>
</gene>
<organism evidence="1 2">
    <name type="scientific">Aurantiacibacter arachoides</name>
    <dbReference type="NCBI Taxonomy" id="1850444"/>
    <lineage>
        <taxon>Bacteria</taxon>
        <taxon>Pseudomonadati</taxon>
        <taxon>Pseudomonadota</taxon>
        <taxon>Alphaproteobacteria</taxon>
        <taxon>Sphingomonadales</taxon>
        <taxon>Erythrobacteraceae</taxon>
        <taxon>Aurantiacibacter</taxon>
    </lineage>
</organism>
<dbReference type="AlphaFoldDB" id="A0A845A4Z3"/>
<dbReference type="Proteomes" id="UP000460626">
    <property type="component" value="Unassembled WGS sequence"/>
</dbReference>
<dbReference type="EMBL" id="WTYH01000001">
    <property type="protein sequence ID" value="MXO93997.1"/>
    <property type="molecule type" value="Genomic_DNA"/>
</dbReference>
<evidence type="ECO:0000313" key="1">
    <source>
        <dbReference type="EMBL" id="MXO93997.1"/>
    </source>
</evidence>
<sequence>MYIVDATAGQVIAKDTQQSVEAIDRAVMSLAHLCISIIEVSKASDLPVTTGQAALANVGAGLSQMIGSREAIGTATREMLKVKRASNLETVAVGCPPDYNKTAQSPILVTTEKAA</sequence>
<accession>A0A845A4Z3</accession>
<dbReference type="OrthoDB" id="7471926at2"/>
<evidence type="ECO:0000313" key="2">
    <source>
        <dbReference type="Proteomes" id="UP000460626"/>
    </source>
</evidence>